<organism evidence="1 2">
    <name type="scientific">Planotetraspora phitsanulokensis</name>
    <dbReference type="NCBI Taxonomy" id="575192"/>
    <lineage>
        <taxon>Bacteria</taxon>
        <taxon>Bacillati</taxon>
        <taxon>Actinomycetota</taxon>
        <taxon>Actinomycetes</taxon>
        <taxon>Streptosporangiales</taxon>
        <taxon>Streptosporangiaceae</taxon>
        <taxon>Planotetraspora</taxon>
    </lineage>
</organism>
<dbReference type="AlphaFoldDB" id="A0A8J3XIZ5"/>
<dbReference type="EMBL" id="BOOP01000048">
    <property type="protein sequence ID" value="GII42889.1"/>
    <property type="molecule type" value="Genomic_DNA"/>
</dbReference>
<gene>
    <name evidence="1" type="ORF">Pph01_78920</name>
</gene>
<accession>A0A8J3XIZ5</accession>
<sequence>MIIAKYFRDQDMEFRSAADVLRWLAANTQVHGSRRSVKDYWLTSPEDHGDYWLHQRTHLRLSKEDYARVYRLQKRYRQYVRHMEEDDPEWEDGEKTYWMDNSVDVEQHSRKYPGLTRTRQLVGPHGDACF</sequence>
<keyword evidence="2" id="KW-1185">Reference proteome</keyword>
<protein>
    <submittedName>
        <fullName evidence="1">Uncharacterized protein</fullName>
    </submittedName>
</protein>
<comment type="caution">
    <text evidence="1">The sequence shown here is derived from an EMBL/GenBank/DDBJ whole genome shotgun (WGS) entry which is preliminary data.</text>
</comment>
<evidence type="ECO:0000313" key="1">
    <source>
        <dbReference type="EMBL" id="GII42889.1"/>
    </source>
</evidence>
<dbReference type="RefSeq" id="WP_204078302.1">
    <property type="nucleotide sequence ID" value="NZ_BAABHI010000079.1"/>
</dbReference>
<name>A0A8J3XIZ5_9ACTN</name>
<reference evidence="1 2" key="1">
    <citation type="submission" date="2021-01" db="EMBL/GenBank/DDBJ databases">
        <title>Whole genome shotgun sequence of Planotetraspora phitsanulokensis NBRC 104273.</title>
        <authorList>
            <person name="Komaki H."/>
            <person name="Tamura T."/>
        </authorList>
    </citation>
    <scope>NUCLEOTIDE SEQUENCE [LARGE SCALE GENOMIC DNA]</scope>
    <source>
        <strain evidence="1 2">NBRC 104273</strain>
    </source>
</reference>
<evidence type="ECO:0000313" key="2">
    <source>
        <dbReference type="Proteomes" id="UP000622547"/>
    </source>
</evidence>
<proteinExistence type="predicted"/>
<dbReference type="Proteomes" id="UP000622547">
    <property type="component" value="Unassembled WGS sequence"/>
</dbReference>